<feature type="transmembrane region" description="Helical" evidence="6">
    <location>
        <begin position="434"/>
        <end position="452"/>
    </location>
</feature>
<dbReference type="Pfam" id="PF01566">
    <property type="entry name" value="Nramp"/>
    <property type="match status" value="2"/>
</dbReference>
<comment type="caution">
    <text evidence="7">The sequence shown here is derived from an EMBL/GenBank/DDBJ whole genome shotgun (WGS) entry which is preliminary data.</text>
</comment>
<evidence type="ECO:0000256" key="2">
    <source>
        <dbReference type="ARBA" id="ARBA00022692"/>
    </source>
</evidence>
<organism evidence="7 8">
    <name type="scientific">Ganoderma sinense ZZ0214-1</name>
    <dbReference type="NCBI Taxonomy" id="1077348"/>
    <lineage>
        <taxon>Eukaryota</taxon>
        <taxon>Fungi</taxon>
        <taxon>Dikarya</taxon>
        <taxon>Basidiomycota</taxon>
        <taxon>Agaricomycotina</taxon>
        <taxon>Agaricomycetes</taxon>
        <taxon>Polyporales</taxon>
        <taxon>Polyporaceae</taxon>
        <taxon>Ganoderma</taxon>
    </lineage>
</organism>
<dbReference type="GO" id="GO:0015086">
    <property type="term" value="F:cadmium ion transmembrane transporter activity"/>
    <property type="evidence" value="ECO:0007669"/>
    <property type="project" value="TreeGrafter"/>
</dbReference>
<reference evidence="7 8" key="1">
    <citation type="journal article" date="2015" name="Sci. Rep.">
        <title>Chromosome-level genome map provides insights into diverse defense mechanisms in the medicinal fungus Ganoderma sinense.</title>
        <authorList>
            <person name="Zhu Y."/>
            <person name="Xu J."/>
            <person name="Sun C."/>
            <person name="Zhou S."/>
            <person name="Xu H."/>
            <person name="Nelson D.R."/>
            <person name="Qian J."/>
            <person name="Song J."/>
            <person name="Luo H."/>
            <person name="Xiang L."/>
            <person name="Li Y."/>
            <person name="Xu Z."/>
            <person name="Ji A."/>
            <person name="Wang L."/>
            <person name="Lu S."/>
            <person name="Hayward A."/>
            <person name="Sun W."/>
            <person name="Li X."/>
            <person name="Schwartz D.C."/>
            <person name="Wang Y."/>
            <person name="Chen S."/>
        </authorList>
    </citation>
    <scope>NUCLEOTIDE SEQUENCE [LARGE SCALE GENOMIC DNA]</scope>
    <source>
        <strain evidence="7 8">ZZ0214-1</strain>
    </source>
</reference>
<evidence type="ECO:0000313" key="8">
    <source>
        <dbReference type="Proteomes" id="UP000230002"/>
    </source>
</evidence>
<evidence type="ECO:0000256" key="3">
    <source>
        <dbReference type="ARBA" id="ARBA00022989"/>
    </source>
</evidence>
<feature type="transmembrane region" description="Helical" evidence="6">
    <location>
        <begin position="69"/>
        <end position="88"/>
    </location>
</feature>
<keyword evidence="4 6" id="KW-0472">Membrane</keyword>
<keyword evidence="2 6" id="KW-0812">Transmembrane</keyword>
<dbReference type="EMBL" id="AYKW01000020">
    <property type="protein sequence ID" value="PIL29645.1"/>
    <property type="molecule type" value="Genomic_DNA"/>
</dbReference>
<protein>
    <submittedName>
        <fullName evidence="7">Transporter</fullName>
    </submittedName>
</protein>
<feature type="transmembrane region" description="Helical" evidence="6">
    <location>
        <begin position="582"/>
        <end position="603"/>
    </location>
</feature>
<feature type="compositionally biased region" description="Low complexity" evidence="5">
    <location>
        <begin position="503"/>
        <end position="518"/>
    </location>
</feature>
<sequence length="607" mass="65095">MSLLDHPERAAVYRTPSLSDAPSWRARVALAFRTVTHHVTKHVGVGIICAVAYFDPGNWSVDLQAGSLFGYRPMLFVILMAGLGAMVLQSLSFRLGCVTGLDLASHCRVLLHDRPRHRRLIRFGVLYPLYALSEIAIVSTDLAELLGSAIGLCLLFPALPLWVAVLITASDVLIFLILGDPSRGHGRPVKVFEYTVITLVAAVFVCFIVLLVRVGPDWPQTFLGYVPSKALFQRKPDALYTAVGILGATVMPHALFLGSYLATQDRIGPAPTLPDPALTTASGPSNLRAKLGAWLQSLFTISRAERIAASRNYRDKYGRQNNELDFIRAHLSHGLVDVIASLLAVAVPINSAILVIAATVFFRDEPGSPSKNIPAGLFDAHDLIKEHVGKVAAFIFALALLCAGQTASITATLAGQIVSEGFIEWRVSPFLRRIITRLIGLIPSVVVAIAVGRPGIDTLLVASQVALAIVLPFVAAPLIWLSSSKSVMSVRKPAGDKEVASLPTVTGPPTAPTPGATPSRPDVNVIEEVDLSTGRSLGSLNEKHVGALVEKHEHRLDDVGEEASLDEDAYVSFASGRVVTGLAYLIFFFILAANIYAIVMLALGRTG</sequence>
<gene>
    <name evidence="7" type="ORF">GSI_08282</name>
</gene>
<comment type="subcellular location">
    <subcellularLocation>
        <location evidence="1">Membrane</location>
        <topology evidence="1">Multi-pass membrane protein</topology>
    </subcellularLocation>
</comment>
<keyword evidence="8" id="KW-1185">Reference proteome</keyword>
<feature type="transmembrane region" description="Helical" evidence="6">
    <location>
        <begin position="120"/>
        <end position="139"/>
    </location>
</feature>
<dbReference type="Proteomes" id="UP000230002">
    <property type="component" value="Unassembled WGS sequence"/>
</dbReference>
<proteinExistence type="predicted"/>
<dbReference type="AlphaFoldDB" id="A0A2G8S7C4"/>
<feature type="transmembrane region" description="Helical" evidence="6">
    <location>
        <begin position="338"/>
        <end position="362"/>
    </location>
</feature>
<evidence type="ECO:0000256" key="5">
    <source>
        <dbReference type="SAM" id="MobiDB-lite"/>
    </source>
</evidence>
<dbReference type="GO" id="GO:0034755">
    <property type="term" value="P:iron ion transmembrane transport"/>
    <property type="evidence" value="ECO:0007669"/>
    <property type="project" value="TreeGrafter"/>
</dbReference>
<keyword evidence="3 6" id="KW-1133">Transmembrane helix</keyword>
<feature type="transmembrane region" description="Helical" evidence="6">
    <location>
        <begin position="391"/>
        <end position="414"/>
    </location>
</feature>
<feature type="region of interest" description="Disordered" evidence="5">
    <location>
        <begin position="499"/>
        <end position="520"/>
    </location>
</feature>
<dbReference type="NCBIfam" id="TIGR01197">
    <property type="entry name" value="nramp"/>
    <property type="match status" value="1"/>
</dbReference>
<dbReference type="GO" id="GO:0005384">
    <property type="term" value="F:manganese ion transmembrane transporter activity"/>
    <property type="evidence" value="ECO:0007669"/>
    <property type="project" value="TreeGrafter"/>
</dbReference>
<dbReference type="InterPro" id="IPR001046">
    <property type="entry name" value="NRAMP_fam"/>
</dbReference>
<dbReference type="PANTHER" id="PTHR11706:SF101">
    <property type="entry name" value="MANGANESE TRANSPORTER SMF1"/>
    <property type="match status" value="1"/>
</dbReference>
<accession>A0A2G8S7C4</accession>
<dbReference type="STRING" id="1077348.A0A2G8S7C4"/>
<evidence type="ECO:0000256" key="4">
    <source>
        <dbReference type="ARBA" id="ARBA00023136"/>
    </source>
</evidence>
<evidence type="ECO:0000256" key="6">
    <source>
        <dbReference type="SAM" id="Phobius"/>
    </source>
</evidence>
<dbReference type="NCBIfam" id="NF037982">
    <property type="entry name" value="Nramp_1"/>
    <property type="match status" value="1"/>
</dbReference>
<feature type="transmembrane region" description="Helical" evidence="6">
    <location>
        <begin position="458"/>
        <end position="481"/>
    </location>
</feature>
<dbReference type="GO" id="GO:0005886">
    <property type="term" value="C:plasma membrane"/>
    <property type="evidence" value="ECO:0007669"/>
    <property type="project" value="TreeGrafter"/>
</dbReference>
<name>A0A2G8S7C4_9APHY</name>
<feature type="transmembrane region" description="Helical" evidence="6">
    <location>
        <begin position="191"/>
        <end position="212"/>
    </location>
</feature>
<evidence type="ECO:0000256" key="1">
    <source>
        <dbReference type="ARBA" id="ARBA00004141"/>
    </source>
</evidence>
<dbReference type="PRINTS" id="PR00447">
    <property type="entry name" value="NATRESASSCMP"/>
</dbReference>
<feature type="transmembrane region" description="Helical" evidence="6">
    <location>
        <begin position="159"/>
        <end position="179"/>
    </location>
</feature>
<evidence type="ECO:0000313" key="7">
    <source>
        <dbReference type="EMBL" id="PIL29645.1"/>
    </source>
</evidence>
<dbReference type="GO" id="GO:0030026">
    <property type="term" value="P:intracellular manganese ion homeostasis"/>
    <property type="evidence" value="ECO:0007669"/>
    <property type="project" value="TreeGrafter"/>
</dbReference>
<dbReference type="PANTHER" id="PTHR11706">
    <property type="entry name" value="SOLUTE CARRIER PROTEIN FAMILY 11 MEMBER"/>
    <property type="match status" value="1"/>
</dbReference>
<feature type="transmembrane region" description="Helical" evidence="6">
    <location>
        <begin position="238"/>
        <end position="262"/>
    </location>
</feature>
<dbReference type="OrthoDB" id="409173at2759"/>